<feature type="compositionally biased region" description="Basic residues" evidence="1">
    <location>
        <begin position="971"/>
        <end position="983"/>
    </location>
</feature>
<name>D8LRG2_ECTSI</name>
<dbReference type="eggNOG" id="ENOG502RYER">
    <property type="taxonomic scope" value="Eukaryota"/>
</dbReference>
<feature type="compositionally biased region" description="Low complexity" evidence="1">
    <location>
        <begin position="551"/>
        <end position="574"/>
    </location>
</feature>
<feature type="compositionally biased region" description="Low complexity" evidence="1">
    <location>
        <begin position="672"/>
        <end position="689"/>
    </location>
</feature>
<feature type="compositionally biased region" description="Gly residues" evidence="1">
    <location>
        <begin position="575"/>
        <end position="594"/>
    </location>
</feature>
<feature type="compositionally biased region" description="Low complexity" evidence="1">
    <location>
        <begin position="836"/>
        <end position="863"/>
    </location>
</feature>
<feature type="region of interest" description="Disordered" evidence="1">
    <location>
        <begin position="628"/>
        <end position="951"/>
    </location>
</feature>
<evidence type="ECO:0000256" key="1">
    <source>
        <dbReference type="SAM" id="MobiDB-lite"/>
    </source>
</evidence>
<feature type="compositionally biased region" description="Basic and acidic residues" evidence="1">
    <location>
        <begin position="768"/>
        <end position="779"/>
    </location>
</feature>
<feature type="compositionally biased region" description="Low complexity" evidence="1">
    <location>
        <begin position="871"/>
        <end position="886"/>
    </location>
</feature>
<dbReference type="InterPro" id="IPR011992">
    <property type="entry name" value="EF-hand-dom_pair"/>
</dbReference>
<keyword evidence="3" id="KW-1185">Reference proteome</keyword>
<dbReference type="SUPFAM" id="SSF47473">
    <property type="entry name" value="EF-hand"/>
    <property type="match status" value="1"/>
</dbReference>
<dbReference type="Gene3D" id="1.10.238.10">
    <property type="entry name" value="EF-hand"/>
    <property type="match status" value="1"/>
</dbReference>
<feature type="compositionally biased region" description="Basic and acidic residues" evidence="1">
    <location>
        <begin position="734"/>
        <end position="752"/>
    </location>
</feature>
<accession>D8LRG2</accession>
<feature type="compositionally biased region" description="Low complexity" evidence="1">
    <location>
        <begin position="756"/>
        <end position="765"/>
    </location>
</feature>
<feature type="compositionally biased region" description="Low complexity" evidence="1">
    <location>
        <begin position="649"/>
        <end position="660"/>
    </location>
</feature>
<feature type="region of interest" description="Disordered" evidence="1">
    <location>
        <begin position="968"/>
        <end position="998"/>
    </location>
</feature>
<protein>
    <submittedName>
        <fullName evidence="2">Uncharacterized protein</fullName>
    </submittedName>
</protein>
<evidence type="ECO:0000313" key="3">
    <source>
        <dbReference type="Proteomes" id="UP000002630"/>
    </source>
</evidence>
<feature type="compositionally biased region" description="Basic and acidic residues" evidence="1">
    <location>
        <begin position="894"/>
        <end position="913"/>
    </location>
</feature>
<dbReference type="OrthoDB" id="26525at2759"/>
<dbReference type="AlphaFoldDB" id="D8LRG2"/>
<sequence>MQSFATRLLAPDRAGSNGWFFLDNQMREKVVTNRISPSSRYHNRPGVESYKPLDNVFPQCLKGFKWDMGKLVAKLKVKLREQAKGIAGYQFLAACKLFRSEVSSNRKGDRISAEDFRGVVEYKFGMKLDHDEVLSLFHYLVPGTGDSIDISSMVRVLEPDDYTDSWFNTRESTDMFGFTKPGPEKVVLQAKKMNVGGSWNLKLIEGKIREKIYERVGGTSLFEVQAAYTLFQDGRNTGLTKKGFQAQMHDKFAVVLSSKDVDDVFRKYDPKGTGKLDVHSFVVRLISPTAEPEPWFGNKDTYEFHVLNRAPMKKDPMKAESWQRTKWTFRQFETTLRDKLLAKSNQDGGRFAFKSAVNLLRSANPDHLDSSYMDREAFKFVIFRRFDIVMDDHLLDEIFARFDPERTGKMAVHRLVQYLLPSKDDCSHHLVPKTDEQGQATKTLLGKVFGMTGKRREMISLNGSGVDDPQGESLLERMAAGDRGDGEKIKAELARKAKAAAVAATAREMAAVEAARSGGPAVTPAALAAAAARRRDNSPLVFNGDLVPTPGATGTAAQHAAAARPETSSTNSGGSSEGAGVGGGGGGGGVGRGGSRQSSTGEFSLREREKHLDAREAALRRREDAIMAADKSDQVSPASVTTTNRAVDSGAANGGRAAARPRPPSRERERPASATALRRYMGNRRQQQQQHRRSSSSRPASAAGRERGTMSGHNNDCRPTNANRSRGAPGASPRQREEADSIARCRALDAARRKAAATVAAGRQRSTPGDRQHRPEDGVNRAAQAVPPRHPGTANDADKRPVSASLPSREGVRQAGETGTSTGRGDGNLTTGGPRAEASGKATGTEAAGGAERIPARPQSAASARRKADSRPPSGARPQSASSSRSAGGGARRPRQERWGGEGGGEIRSKQIEPKSQGSGRREEYFDRGVPKHEPSPRPASASLAEGDRGVRYRTRLDSVYALQMRAMQRLQKRRAQSAHKRSPERPASGGCEGISTGQFKSRYSGLDRFVLARTGEGARDGGAAAQVGASRFGDGVPFYG</sequence>
<evidence type="ECO:0000313" key="2">
    <source>
        <dbReference type="EMBL" id="CBN75063.1"/>
    </source>
</evidence>
<feature type="compositionally biased region" description="Polar residues" evidence="1">
    <location>
        <begin position="711"/>
        <end position="724"/>
    </location>
</feature>
<organism evidence="2 3">
    <name type="scientific">Ectocarpus siliculosus</name>
    <name type="common">Brown alga</name>
    <name type="synonym">Conferva siliculosa</name>
    <dbReference type="NCBI Taxonomy" id="2880"/>
    <lineage>
        <taxon>Eukaryota</taxon>
        <taxon>Sar</taxon>
        <taxon>Stramenopiles</taxon>
        <taxon>Ochrophyta</taxon>
        <taxon>PX clade</taxon>
        <taxon>Phaeophyceae</taxon>
        <taxon>Ectocarpales</taxon>
        <taxon>Ectocarpaceae</taxon>
        <taxon>Ectocarpus</taxon>
    </lineage>
</organism>
<feature type="region of interest" description="Disordered" evidence="1">
    <location>
        <begin position="546"/>
        <end position="612"/>
    </location>
</feature>
<reference evidence="2 3" key="1">
    <citation type="journal article" date="2010" name="Nature">
        <title>The Ectocarpus genome and the independent evolution of multicellularity in brown algae.</title>
        <authorList>
            <person name="Cock J.M."/>
            <person name="Sterck L."/>
            <person name="Rouze P."/>
            <person name="Scornet D."/>
            <person name="Allen A.E."/>
            <person name="Amoutzias G."/>
            <person name="Anthouard V."/>
            <person name="Artiguenave F."/>
            <person name="Aury J.M."/>
            <person name="Badger J.H."/>
            <person name="Beszteri B."/>
            <person name="Billiau K."/>
            <person name="Bonnet E."/>
            <person name="Bothwell J.H."/>
            <person name="Bowler C."/>
            <person name="Boyen C."/>
            <person name="Brownlee C."/>
            <person name="Carrano C.J."/>
            <person name="Charrier B."/>
            <person name="Cho G.Y."/>
            <person name="Coelho S.M."/>
            <person name="Collen J."/>
            <person name="Corre E."/>
            <person name="Da Silva C."/>
            <person name="Delage L."/>
            <person name="Delaroque N."/>
            <person name="Dittami S.M."/>
            <person name="Doulbeau S."/>
            <person name="Elias M."/>
            <person name="Farnham G."/>
            <person name="Gachon C.M."/>
            <person name="Gschloessl B."/>
            <person name="Heesch S."/>
            <person name="Jabbari K."/>
            <person name="Jubin C."/>
            <person name="Kawai H."/>
            <person name="Kimura K."/>
            <person name="Kloareg B."/>
            <person name="Kupper F.C."/>
            <person name="Lang D."/>
            <person name="Le Bail A."/>
            <person name="Leblanc C."/>
            <person name="Lerouge P."/>
            <person name="Lohr M."/>
            <person name="Lopez P.J."/>
            <person name="Martens C."/>
            <person name="Maumus F."/>
            <person name="Michel G."/>
            <person name="Miranda-Saavedra D."/>
            <person name="Morales J."/>
            <person name="Moreau H."/>
            <person name="Motomura T."/>
            <person name="Nagasato C."/>
            <person name="Napoli C.A."/>
            <person name="Nelson D.R."/>
            <person name="Nyvall-Collen P."/>
            <person name="Peters A.F."/>
            <person name="Pommier C."/>
            <person name="Potin P."/>
            <person name="Poulain J."/>
            <person name="Quesneville H."/>
            <person name="Read B."/>
            <person name="Rensing S.A."/>
            <person name="Ritter A."/>
            <person name="Rousvoal S."/>
            <person name="Samanta M."/>
            <person name="Samson G."/>
            <person name="Schroeder D.C."/>
            <person name="Segurens B."/>
            <person name="Strittmatter M."/>
            <person name="Tonon T."/>
            <person name="Tregear J.W."/>
            <person name="Valentin K."/>
            <person name="von Dassow P."/>
            <person name="Yamagishi T."/>
            <person name="Van de Peer Y."/>
            <person name="Wincker P."/>
        </authorList>
    </citation>
    <scope>NUCLEOTIDE SEQUENCE [LARGE SCALE GENOMIC DNA]</scope>
    <source>
        <strain evidence="3">Ec32 / CCAP1310/4</strain>
    </source>
</reference>
<proteinExistence type="predicted"/>
<feature type="compositionally biased region" description="Polar residues" evidence="1">
    <location>
        <begin position="634"/>
        <end position="646"/>
    </location>
</feature>
<feature type="compositionally biased region" description="Basic and acidic residues" evidence="1">
    <location>
        <begin position="920"/>
        <end position="936"/>
    </location>
</feature>
<dbReference type="Proteomes" id="UP000002630">
    <property type="component" value="Unassembled WGS sequence"/>
</dbReference>
<gene>
    <name evidence="2" type="ORF">Esi_0066_0066</name>
</gene>
<feature type="compositionally biased region" description="Polar residues" evidence="1">
    <location>
        <begin position="817"/>
        <end position="831"/>
    </location>
</feature>
<dbReference type="InParanoid" id="D8LRG2"/>
<dbReference type="EMBL" id="FN649760">
    <property type="protein sequence ID" value="CBN75063.1"/>
    <property type="molecule type" value="Genomic_DNA"/>
</dbReference>
<dbReference type="STRING" id="2880.D8LRG2"/>